<dbReference type="PANTHER" id="PTHR23517:SF15">
    <property type="entry name" value="PROTON-DEPENDENT OLIGOPEPTIDE FAMILY TRANSPORT PROTEIN"/>
    <property type="match status" value="1"/>
</dbReference>
<evidence type="ECO:0000313" key="10">
    <source>
        <dbReference type="EMBL" id="EKX90563.1"/>
    </source>
</evidence>
<keyword evidence="3" id="KW-0813">Transport</keyword>
<protein>
    <submittedName>
        <fullName evidence="10">Amino acid/peptide transporter</fullName>
    </submittedName>
</protein>
<dbReference type="GO" id="GO:0015833">
    <property type="term" value="P:peptide transport"/>
    <property type="evidence" value="ECO:0007669"/>
    <property type="project" value="InterPro"/>
</dbReference>
<evidence type="ECO:0000259" key="9">
    <source>
        <dbReference type="PROSITE" id="PS50850"/>
    </source>
</evidence>
<dbReference type="PANTHER" id="PTHR23517">
    <property type="entry name" value="RESISTANCE PROTEIN MDTM, PUTATIVE-RELATED-RELATED"/>
    <property type="match status" value="1"/>
</dbReference>
<gene>
    <name evidence="10" type="ORF">HMPREF9997_01058</name>
</gene>
<feature type="transmembrane region" description="Helical" evidence="8">
    <location>
        <begin position="271"/>
        <end position="288"/>
    </location>
</feature>
<dbReference type="NCBIfam" id="TIGR00924">
    <property type="entry name" value="yjdL_sub1_fam"/>
    <property type="match status" value="1"/>
</dbReference>
<comment type="caution">
    <text evidence="10">The sequence shown here is derived from an EMBL/GenBank/DDBJ whole genome shotgun (WGS) entry which is preliminary data.</text>
</comment>
<dbReference type="eggNOG" id="COG3104">
    <property type="taxonomic scope" value="Bacteria"/>
</dbReference>
<keyword evidence="7 8" id="KW-0472">Membrane</keyword>
<dbReference type="STRING" id="1035195.HMPREF9997_01058"/>
<evidence type="ECO:0000256" key="3">
    <source>
        <dbReference type="ARBA" id="ARBA00022448"/>
    </source>
</evidence>
<feature type="transmembrane region" description="Helical" evidence="8">
    <location>
        <begin position="42"/>
        <end position="62"/>
    </location>
</feature>
<feature type="transmembrane region" description="Helical" evidence="8">
    <location>
        <begin position="415"/>
        <end position="433"/>
    </location>
</feature>
<evidence type="ECO:0000256" key="5">
    <source>
        <dbReference type="ARBA" id="ARBA00022692"/>
    </source>
</evidence>
<proteinExistence type="inferred from homology"/>
<dbReference type="InterPro" id="IPR005279">
    <property type="entry name" value="Dipep/tripep_permease"/>
</dbReference>
<feature type="transmembrane region" description="Helical" evidence="8">
    <location>
        <begin position="101"/>
        <end position="124"/>
    </location>
</feature>
<comment type="similarity">
    <text evidence="2">Belongs to the major facilitator superfamily. Proton-dependent oligopeptide transporter (POT/PTR) (TC 2.A.17) family.</text>
</comment>
<feature type="transmembrane region" description="Helical" evidence="8">
    <location>
        <begin position="210"/>
        <end position="230"/>
    </location>
</feature>
<feature type="transmembrane region" description="Helical" evidence="8">
    <location>
        <begin position="323"/>
        <end position="339"/>
    </location>
</feature>
<name>L1MH08_9CORY</name>
<dbReference type="Pfam" id="PF00854">
    <property type="entry name" value="PTR2"/>
    <property type="match status" value="1"/>
</dbReference>
<evidence type="ECO:0000256" key="7">
    <source>
        <dbReference type="ARBA" id="ARBA00023136"/>
    </source>
</evidence>
<reference evidence="10 11" key="1">
    <citation type="submission" date="2012-05" db="EMBL/GenBank/DDBJ databases">
        <authorList>
            <person name="Weinstock G."/>
            <person name="Sodergren E."/>
            <person name="Lobos E.A."/>
            <person name="Fulton L."/>
            <person name="Fulton R."/>
            <person name="Courtney L."/>
            <person name="Fronick C."/>
            <person name="O'Laughlin M."/>
            <person name="Godfrey J."/>
            <person name="Wilson R.M."/>
            <person name="Miner T."/>
            <person name="Farmer C."/>
            <person name="Delehaunty K."/>
            <person name="Cordes M."/>
            <person name="Minx P."/>
            <person name="Tomlinson C."/>
            <person name="Chen J."/>
            <person name="Wollam A."/>
            <person name="Pepin K.H."/>
            <person name="Bhonagiri V."/>
            <person name="Zhang X."/>
            <person name="Suruliraj S."/>
            <person name="Warren W."/>
            <person name="Mitreva M."/>
            <person name="Mardis E.R."/>
            <person name="Wilson R.K."/>
        </authorList>
    </citation>
    <scope>NUCLEOTIDE SEQUENCE [LARGE SCALE GENOMIC DNA]</scope>
    <source>
        <strain evidence="10 11">F0235</strain>
    </source>
</reference>
<feature type="transmembrane region" description="Helical" evidence="8">
    <location>
        <begin position="445"/>
        <end position="467"/>
    </location>
</feature>
<dbReference type="PROSITE" id="PS50850">
    <property type="entry name" value="MFS"/>
    <property type="match status" value="1"/>
</dbReference>
<accession>L1MH08</accession>
<feature type="transmembrane region" description="Helical" evidence="8">
    <location>
        <begin position="375"/>
        <end position="394"/>
    </location>
</feature>
<evidence type="ECO:0000256" key="2">
    <source>
        <dbReference type="ARBA" id="ARBA00005982"/>
    </source>
</evidence>
<dbReference type="PATRIC" id="fig|1035195.3.peg.943"/>
<dbReference type="InterPro" id="IPR000109">
    <property type="entry name" value="POT_fam"/>
</dbReference>
<keyword evidence="6 8" id="KW-1133">Transmembrane helix</keyword>
<dbReference type="InterPro" id="IPR050171">
    <property type="entry name" value="MFS_Transporters"/>
</dbReference>
<feature type="transmembrane region" description="Helical" evidence="8">
    <location>
        <begin position="351"/>
        <end position="369"/>
    </location>
</feature>
<feature type="transmembrane region" description="Helical" evidence="8">
    <location>
        <begin position="74"/>
        <end position="95"/>
    </location>
</feature>
<sequence length="470" mass="49333">MPATVSIEMWERFSFYGMQAILAYYLYYATTDGGLGLERAQATTLLGAYGASVYLCTLAGGWIGDRLIGTERTLLTGCIALMVGHLSLSTLSGGAGATFGLALIAIGSGFVKTAAITILGHAYPTDDPRRDAGFQLFYLGINIGAVLGPLLTGWLSTKYTFHTGFLAAAGLMGIGLITYLALRRRYLTALSSDTATALTAPTNPISFGRAAITISIVIAGIVGLGVLVRVGTIPLASLATILLVLTLSAAVVLYVSMFRSRQVTAAERRQLLRYIPIFVASCTFWSILNQTYGVFAVYSDIRLDRTIGTFTIPAAWTQSLNPLYILALSVPIAWAWAKIGDRAPSAPVKMGCGVMLTGAGMLVLLPFTGGGESSTPFLALALCVLIVSLGELLVGPVGMSATTAHAPGTYRTRFSALYFLTMAIGTSTAGTLSGFYHPESGSAEFTYFVCCGLAAVIIGAGTTAISARMK</sequence>
<evidence type="ECO:0000313" key="11">
    <source>
        <dbReference type="Proteomes" id="UP000010445"/>
    </source>
</evidence>
<keyword evidence="4" id="KW-1003">Cell membrane</keyword>
<comment type="subcellular location">
    <subcellularLocation>
        <location evidence="1">Cell membrane</location>
        <topology evidence="1">Multi-pass membrane protein</topology>
    </subcellularLocation>
</comment>
<dbReference type="InterPro" id="IPR020846">
    <property type="entry name" value="MFS_dom"/>
</dbReference>
<feature type="transmembrane region" description="Helical" evidence="8">
    <location>
        <begin position="12"/>
        <end position="30"/>
    </location>
</feature>
<feature type="domain" description="Major facilitator superfamily (MFS) profile" evidence="9">
    <location>
        <begin position="1"/>
        <end position="187"/>
    </location>
</feature>
<dbReference type="GO" id="GO:1904680">
    <property type="term" value="F:peptide transmembrane transporter activity"/>
    <property type="evidence" value="ECO:0007669"/>
    <property type="project" value="InterPro"/>
</dbReference>
<dbReference type="AlphaFoldDB" id="L1MH08"/>
<evidence type="ECO:0000256" key="4">
    <source>
        <dbReference type="ARBA" id="ARBA00022475"/>
    </source>
</evidence>
<dbReference type="CDD" id="cd17346">
    <property type="entry name" value="MFS_DtpA_like"/>
    <property type="match status" value="1"/>
</dbReference>
<keyword evidence="5 8" id="KW-0812">Transmembrane</keyword>
<keyword evidence="11" id="KW-1185">Reference proteome</keyword>
<dbReference type="Proteomes" id="UP000010445">
    <property type="component" value="Unassembled WGS sequence"/>
</dbReference>
<dbReference type="GO" id="GO:0005886">
    <property type="term" value="C:plasma membrane"/>
    <property type="evidence" value="ECO:0007669"/>
    <property type="project" value="UniProtKB-SubCell"/>
</dbReference>
<feature type="transmembrane region" description="Helical" evidence="8">
    <location>
        <begin position="136"/>
        <end position="155"/>
    </location>
</feature>
<dbReference type="Gene3D" id="1.20.1250.20">
    <property type="entry name" value="MFS general substrate transporter like domains"/>
    <property type="match status" value="1"/>
</dbReference>
<feature type="transmembrane region" description="Helical" evidence="8">
    <location>
        <begin position="236"/>
        <end position="259"/>
    </location>
</feature>
<evidence type="ECO:0000256" key="1">
    <source>
        <dbReference type="ARBA" id="ARBA00004651"/>
    </source>
</evidence>
<dbReference type="SUPFAM" id="SSF103473">
    <property type="entry name" value="MFS general substrate transporter"/>
    <property type="match status" value="1"/>
</dbReference>
<dbReference type="InterPro" id="IPR036259">
    <property type="entry name" value="MFS_trans_sf"/>
</dbReference>
<dbReference type="HOGENOM" id="CLU_004790_0_1_11"/>
<feature type="transmembrane region" description="Helical" evidence="8">
    <location>
        <begin position="161"/>
        <end position="182"/>
    </location>
</feature>
<organism evidence="10 11">
    <name type="scientific">Corynebacterium durum F0235</name>
    <dbReference type="NCBI Taxonomy" id="1035195"/>
    <lineage>
        <taxon>Bacteria</taxon>
        <taxon>Bacillati</taxon>
        <taxon>Actinomycetota</taxon>
        <taxon>Actinomycetes</taxon>
        <taxon>Mycobacteriales</taxon>
        <taxon>Corynebacteriaceae</taxon>
        <taxon>Corynebacterium</taxon>
    </lineage>
</organism>
<dbReference type="EMBL" id="AMEM01000017">
    <property type="protein sequence ID" value="EKX90563.1"/>
    <property type="molecule type" value="Genomic_DNA"/>
</dbReference>
<evidence type="ECO:0000256" key="6">
    <source>
        <dbReference type="ARBA" id="ARBA00022989"/>
    </source>
</evidence>
<evidence type="ECO:0000256" key="8">
    <source>
        <dbReference type="SAM" id="Phobius"/>
    </source>
</evidence>